<keyword evidence="3 9" id="KW-0812">Transmembrane</keyword>
<keyword evidence="9" id="KW-0813">Transport</keyword>
<keyword evidence="6" id="KW-1133">Transmembrane helix</keyword>
<gene>
    <name evidence="10" type="ORF">OFUS_LOCUS23201</name>
</gene>
<evidence type="ECO:0000256" key="7">
    <source>
        <dbReference type="ARBA" id="ARBA00023128"/>
    </source>
</evidence>
<dbReference type="PANTHER" id="PTHR10780">
    <property type="entry name" value="MITOCHONDRIAL CARRIER HOMOLOG"/>
    <property type="match status" value="1"/>
</dbReference>
<reference evidence="10" key="1">
    <citation type="submission" date="2022-03" db="EMBL/GenBank/DDBJ databases">
        <authorList>
            <person name="Martin C."/>
        </authorList>
    </citation>
    <scope>NUCLEOTIDE SEQUENCE</scope>
</reference>
<evidence type="ECO:0000256" key="4">
    <source>
        <dbReference type="ARBA" id="ARBA00022737"/>
    </source>
</evidence>
<keyword evidence="4" id="KW-0677">Repeat</keyword>
<evidence type="ECO:0000313" key="10">
    <source>
        <dbReference type="EMBL" id="CAH1799157.1"/>
    </source>
</evidence>
<dbReference type="Gene3D" id="1.50.40.10">
    <property type="entry name" value="Mitochondrial carrier domain"/>
    <property type="match status" value="1"/>
</dbReference>
<evidence type="ECO:0000256" key="1">
    <source>
        <dbReference type="ARBA" id="ARBA00004374"/>
    </source>
</evidence>
<dbReference type="GO" id="GO:0005741">
    <property type="term" value="C:mitochondrial outer membrane"/>
    <property type="evidence" value="ECO:0007669"/>
    <property type="project" value="UniProtKB-SubCell"/>
</dbReference>
<dbReference type="InterPro" id="IPR018108">
    <property type="entry name" value="MCP_transmembrane"/>
</dbReference>
<dbReference type="InterPro" id="IPR023395">
    <property type="entry name" value="MCP_dom_sf"/>
</dbReference>
<protein>
    <submittedName>
        <fullName evidence="10">Uncharacterized protein</fullName>
    </submittedName>
</protein>
<keyword evidence="8" id="KW-0472">Membrane</keyword>
<proteinExistence type="inferred from homology"/>
<dbReference type="PROSITE" id="PS50920">
    <property type="entry name" value="SOLCAR"/>
    <property type="match status" value="2"/>
</dbReference>
<comment type="subcellular location">
    <subcellularLocation>
        <location evidence="1">Mitochondrion outer membrane</location>
        <topology evidence="1">Multi-pass membrane protein</topology>
    </subcellularLocation>
</comment>
<comment type="similarity">
    <text evidence="2 9">Belongs to the mitochondrial carrier (TC 2.A.29) family.</text>
</comment>
<dbReference type="Pfam" id="PF00153">
    <property type="entry name" value="Mito_carr"/>
    <property type="match status" value="2"/>
</dbReference>
<dbReference type="SUPFAM" id="SSF103506">
    <property type="entry name" value="Mitochondrial carrier"/>
    <property type="match status" value="1"/>
</dbReference>
<evidence type="ECO:0000256" key="3">
    <source>
        <dbReference type="ARBA" id="ARBA00022692"/>
    </source>
</evidence>
<keyword evidence="5" id="KW-1000">Mitochondrion outer membrane</keyword>
<dbReference type="Proteomes" id="UP000749559">
    <property type="component" value="Unassembled WGS sequence"/>
</dbReference>
<sequence length="297" mass="32869">INMAVSDKNISSGLIAAGVAAAFHPIVYAKILIQVGHEPLRPTLTKTLLGKEVLMYPNAFKYVNEIRRQDGFFGLYRGLTAKIAGSVVGNFVSVTIQQKFFAKVEADDIAEEIEEDEDPLKTVKKFCVETSQEMVCRCAGVIASQPFHVIMVRTMSQFVGRENTYSNIFSSFREVYDSDGILGFFKGLVPRLLGEIISIWLANVLTHLINTYAFKDNKEIQSYTQAACGLGVTHLTYPFTLVSTVMAVTNSGLAAGSPPTMAHFSSWTDCWSFLSTQGELKRGSSMFWRYTPVPKLS</sequence>
<evidence type="ECO:0000256" key="2">
    <source>
        <dbReference type="ARBA" id="ARBA00006375"/>
    </source>
</evidence>
<comment type="caution">
    <text evidence="10">The sequence shown here is derived from an EMBL/GenBank/DDBJ whole genome shotgun (WGS) entry which is preliminary data.</text>
</comment>
<organism evidence="10 11">
    <name type="scientific">Owenia fusiformis</name>
    <name type="common">Polychaete worm</name>
    <dbReference type="NCBI Taxonomy" id="6347"/>
    <lineage>
        <taxon>Eukaryota</taxon>
        <taxon>Metazoa</taxon>
        <taxon>Spiralia</taxon>
        <taxon>Lophotrochozoa</taxon>
        <taxon>Annelida</taxon>
        <taxon>Polychaeta</taxon>
        <taxon>Sedentaria</taxon>
        <taxon>Canalipalpata</taxon>
        <taxon>Sabellida</taxon>
        <taxon>Oweniida</taxon>
        <taxon>Oweniidae</taxon>
        <taxon>Owenia</taxon>
    </lineage>
</organism>
<evidence type="ECO:0000313" key="11">
    <source>
        <dbReference type="Proteomes" id="UP000749559"/>
    </source>
</evidence>
<name>A0A8J1TCQ9_OWEFU</name>
<evidence type="ECO:0000256" key="9">
    <source>
        <dbReference type="RuleBase" id="RU000488"/>
    </source>
</evidence>
<keyword evidence="11" id="KW-1185">Reference proteome</keyword>
<feature type="non-terminal residue" evidence="10">
    <location>
        <position position="1"/>
    </location>
</feature>
<dbReference type="PANTHER" id="PTHR10780:SF18">
    <property type="entry name" value="LD43650P"/>
    <property type="match status" value="1"/>
</dbReference>
<dbReference type="EMBL" id="CAIIXF020000011">
    <property type="protein sequence ID" value="CAH1799157.1"/>
    <property type="molecule type" value="Genomic_DNA"/>
</dbReference>
<dbReference type="OrthoDB" id="10253709at2759"/>
<keyword evidence="7" id="KW-0496">Mitochondrion</keyword>
<evidence type="ECO:0000256" key="8">
    <source>
        <dbReference type="ARBA" id="ARBA00023136"/>
    </source>
</evidence>
<evidence type="ECO:0000256" key="6">
    <source>
        <dbReference type="ARBA" id="ARBA00022989"/>
    </source>
</evidence>
<dbReference type="AlphaFoldDB" id="A0A8J1TCQ9"/>
<accession>A0A8J1TCQ9</accession>
<evidence type="ECO:0000256" key="5">
    <source>
        <dbReference type="ARBA" id="ARBA00022787"/>
    </source>
</evidence>